<evidence type="ECO:0000256" key="1">
    <source>
        <dbReference type="ARBA" id="ARBA00001623"/>
    </source>
</evidence>
<protein>
    <recommendedName>
        <fullName evidence="7">Hydroxyacylglutathione hydrolase</fullName>
        <ecNumber evidence="7">3.1.2.6</ecNumber>
    </recommendedName>
    <alternativeName>
        <fullName evidence="7">Glyoxalase II</fullName>
        <shortName evidence="7">Glx II</shortName>
    </alternativeName>
</protein>
<feature type="binding site" evidence="7">
    <location>
        <position position="62"/>
    </location>
    <ligand>
        <name>Zn(2+)</name>
        <dbReference type="ChEBI" id="CHEBI:29105"/>
        <label>2</label>
    </ligand>
</feature>
<dbReference type="InterPro" id="IPR017782">
    <property type="entry name" value="Hydroxyacylglutathione_Hdrlase"/>
</dbReference>
<dbReference type="InterPro" id="IPR036866">
    <property type="entry name" value="RibonucZ/Hydroxyglut_hydro"/>
</dbReference>
<reference evidence="9 10" key="1">
    <citation type="journal article" date="2019" name="Int. J. Syst. Evol. Microbiol.">
        <title>The Global Catalogue of Microorganisms (GCM) 10K type strain sequencing project: providing services to taxonomists for standard genome sequencing and annotation.</title>
        <authorList>
            <consortium name="The Broad Institute Genomics Platform"/>
            <consortium name="The Broad Institute Genome Sequencing Center for Infectious Disease"/>
            <person name="Wu L."/>
            <person name="Ma J."/>
        </authorList>
    </citation>
    <scope>NUCLEOTIDE SEQUENCE [LARGE SCALE GENOMIC DNA]</scope>
    <source>
        <strain evidence="9 10">JCM 16242</strain>
    </source>
</reference>
<feature type="binding site" evidence="7">
    <location>
        <position position="59"/>
    </location>
    <ligand>
        <name>Zn(2+)</name>
        <dbReference type="ChEBI" id="CHEBI:29105"/>
        <label>1</label>
    </ligand>
</feature>
<organism evidence="9 10">
    <name type="scientific">Rhodanobacter caeni</name>
    <dbReference type="NCBI Taxonomy" id="657654"/>
    <lineage>
        <taxon>Bacteria</taxon>
        <taxon>Pseudomonadati</taxon>
        <taxon>Pseudomonadota</taxon>
        <taxon>Gammaproteobacteria</taxon>
        <taxon>Lysobacterales</taxon>
        <taxon>Rhodanobacteraceae</taxon>
        <taxon>Rhodanobacter</taxon>
    </lineage>
</organism>
<dbReference type="Pfam" id="PF16123">
    <property type="entry name" value="HAGH_C"/>
    <property type="match status" value="1"/>
</dbReference>
<sequence length="258" mass="27526">MEFIVHLTPIPALSDNYIWLLHDDAGDALVVDPGEAAVVEDALAAHSLRLRAILLTHHHLDHIGGAAALAAQNGVPVYAPDDQRIGATTHPVADGQRIAFETPRVEFDVIAIPGHTLSHVAYVGAGIMFCGDTLFSLGCGRLFEGTPAQMLASLDRLSALPEDMLVCCGHEYTQANGRFAHTVEPANTALAARLEEVEQLRTQGLATVPISLASELATNPFLRVDSDDVSAWCGRHGSGSDRVARFATLRHAKNTFAA</sequence>
<keyword evidence="4 7" id="KW-0479">Metal-binding</keyword>
<evidence type="ECO:0000313" key="10">
    <source>
        <dbReference type="Proteomes" id="UP001500657"/>
    </source>
</evidence>
<dbReference type="Proteomes" id="UP001500657">
    <property type="component" value="Unassembled WGS sequence"/>
</dbReference>
<evidence type="ECO:0000256" key="4">
    <source>
        <dbReference type="ARBA" id="ARBA00022723"/>
    </source>
</evidence>
<dbReference type="InterPro" id="IPR035680">
    <property type="entry name" value="Clx_II_MBL"/>
</dbReference>
<evidence type="ECO:0000259" key="8">
    <source>
        <dbReference type="SMART" id="SM00849"/>
    </source>
</evidence>
<dbReference type="InterPro" id="IPR032282">
    <property type="entry name" value="HAGH_C"/>
</dbReference>
<keyword evidence="5 7" id="KW-0378">Hydrolase</keyword>
<feature type="domain" description="Metallo-beta-lactamase" evidence="8">
    <location>
        <begin position="15"/>
        <end position="170"/>
    </location>
</feature>
<feature type="binding site" evidence="7">
    <location>
        <position position="132"/>
    </location>
    <ligand>
        <name>Zn(2+)</name>
        <dbReference type="ChEBI" id="CHEBI:29105"/>
        <label>2</label>
    </ligand>
</feature>
<gene>
    <name evidence="7 9" type="primary">gloB</name>
    <name evidence="9" type="ORF">GCM10009126_29690</name>
</gene>
<dbReference type="EMBL" id="BAAAFO010000004">
    <property type="protein sequence ID" value="GAA0262148.1"/>
    <property type="molecule type" value="Genomic_DNA"/>
</dbReference>
<evidence type="ECO:0000256" key="2">
    <source>
        <dbReference type="ARBA" id="ARBA00004963"/>
    </source>
</evidence>
<dbReference type="Pfam" id="PF00753">
    <property type="entry name" value="Lactamase_B"/>
    <property type="match status" value="1"/>
</dbReference>
<evidence type="ECO:0000256" key="3">
    <source>
        <dbReference type="ARBA" id="ARBA00006759"/>
    </source>
</evidence>
<evidence type="ECO:0000256" key="7">
    <source>
        <dbReference type="HAMAP-Rule" id="MF_01374"/>
    </source>
</evidence>
<keyword evidence="6 7" id="KW-0862">Zinc</keyword>
<proteinExistence type="inferred from homology"/>
<feature type="binding site" evidence="7">
    <location>
        <position position="115"/>
    </location>
    <ligand>
        <name>Zn(2+)</name>
        <dbReference type="ChEBI" id="CHEBI:29105"/>
        <label>1</label>
    </ligand>
</feature>
<dbReference type="PANTHER" id="PTHR43705">
    <property type="entry name" value="HYDROXYACYLGLUTATHIONE HYDROLASE"/>
    <property type="match status" value="1"/>
</dbReference>
<dbReference type="EC" id="3.1.2.6" evidence="7"/>
<dbReference type="SUPFAM" id="SSF56281">
    <property type="entry name" value="Metallo-hydrolase/oxidoreductase"/>
    <property type="match status" value="1"/>
</dbReference>
<comment type="similarity">
    <text evidence="3 7">Belongs to the metallo-beta-lactamase superfamily. Glyoxalase II family.</text>
</comment>
<dbReference type="NCBIfam" id="TIGR03413">
    <property type="entry name" value="GSH_gloB"/>
    <property type="match status" value="1"/>
</dbReference>
<feature type="binding site" evidence="7">
    <location>
        <position position="132"/>
    </location>
    <ligand>
        <name>Zn(2+)</name>
        <dbReference type="ChEBI" id="CHEBI:29105"/>
        <label>1</label>
    </ligand>
</feature>
<dbReference type="Gene3D" id="3.60.15.10">
    <property type="entry name" value="Ribonuclease Z/Hydroxyacylglutathione hydrolase-like"/>
    <property type="match status" value="1"/>
</dbReference>
<feature type="binding site" evidence="7">
    <location>
        <position position="57"/>
    </location>
    <ligand>
        <name>Zn(2+)</name>
        <dbReference type="ChEBI" id="CHEBI:29105"/>
        <label>1</label>
    </ligand>
</feature>
<comment type="subunit">
    <text evidence="7">Monomer.</text>
</comment>
<comment type="pathway">
    <text evidence="2 7">Secondary metabolite metabolism; methylglyoxal degradation; (R)-lactate from methylglyoxal: step 2/2.</text>
</comment>
<comment type="function">
    <text evidence="7">Thiolesterase that catalyzes the hydrolysis of S-D-lactoyl-glutathione to form glutathione and D-lactic acid.</text>
</comment>
<dbReference type="RefSeq" id="WP_343883582.1">
    <property type="nucleotide sequence ID" value="NZ_BAAAFO010000004.1"/>
</dbReference>
<comment type="cofactor">
    <cofactor evidence="7">
        <name>Zn(2+)</name>
        <dbReference type="ChEBI" id="CHEBI:29105"/>
    </cofactor>
    <text evidence="7">Binds 2 Zn(2+) ions per subunit.</text>
</comment>
<dbReference type="InterPro" id="IPR001279">
    <property type="entry name" value="Metallo-B-lactamas"/>
</dbReference>
<dbReference type="PANTHER" id="PTHR43705:SF1">
    <property type="entry name" value="HYDROXYACYLGLUTATHIONE HYDROLASE GLOB"/>
    <property type="match status" value="1"/>
</dbReference>
<dbReference type="SMART" id="SM00849">
    <property type="entry name" value="Lactamase_B"/>
    <property type="match status" value="1"/>
</dbReference>
<evidence type="ECO:0000313" key="9">
    <source>
        <dbReference type="EMBL" id="GAA0262148.1"/>
    </source>
</evidence>
<dbReference type="CDD" id="cd07723">
    <property type="entry name" value="hydroxyacylglutathione_hydrolase_MBL-fold"/>
    <property type="match status" value="1"/>
</dbReference>
<accession>A0ABN0UUS1</accession>
<comment type="catalytic activity">
    <reaction evidence="1 7">
        <text>an S-(2-hydroxyacyl)glutathione + H2O = a 2-hydroxy carboxylate + glutathione + H(+)</text>
        <dbReference type="Rhea" id="RHEA:21864"/>
        <dbReference type="ChEBI" id="CHEBI:15377"/>
        <dbReference type="ChEBI" id="CHEBI:15378"/>
        <dbReference type="ChEBI" id="CHEBI:57925"/>
        <dbReference type="ChEBI" id="CHEBI:58896"/>
        <dbReference type="ChEBI" id="CHEBI:71261"/>
        <dbReference type="EC" id="3.1.2.6"/>
    </reaction>
</comment>
<comment type="caution">
    <text evidence="9">The sequence shown here is derived from an EMBL/GenBank/DDBJ whole genome shotgun (WGS) entry which is preliminary data.</text>
</comment>
<dbReference type="PIRSF" id="PIRSF005457">
    <property type="entry name" value="Glx"/>
    <property type="match status" value="1"/>
</dbReference>
<name>A0ABN0UUS1_9GAMM</name>
<evidence type="ECO:0000256" key="5">
    <source>
        <dbReference type="ARBA" id="ARBA00022801"/>
    </source>
</evidence>
<feature type="binding site" evidence="7">
    <location>
        <position position="170"/>
    </location>
    <ligand>
        <name>Zn(2+)</name>
        <dbReference type="ChEBI" id="CHEBI:29105"/>
        <label>2</label>
    </ligand>
</feature>
<dbReference type="GO" id="GO:0016787">
    <property type="term" value="F:hydrolase activity"/>
    <property type="evidence" value="ECO:0007669"/>
    <property type="project" value="UniProtKB-KW"/>
</dbReference>
<evidence type="ECO:0000256" key="6">
    <source>
        <dbReference type="ARBA" id="ARBA00022833"/>
    </source>
</evidence>
<dbReference type="HAMAP" id="MF_01374">
    <property type="entry name" value="Glyoxalase_2"/>
    <property type="match status" value="1"/>
</dbReference>
<dbReference type="InterPro" id="IPR050110">
    <property type="entry name" value="Glyoxalase_II_hydrolase"/>
</dbReference>
<keyword evidence="10" id="KW-1185">Reference proteome</keyword>
<feature type="binding site" evidence="7">
    <location>
        <position position="61"/>
    </location>
    <ligand>
        <name>Zn(2+)</name>
        <dbReference type="ChEBI" id="CHEBI:29105"/>
        <label>2</label>
    </ligand>
</feature>